<dbReference type="Pfam" id="PF03079">
    <property type="entry name" value="ARD"/>
    <property type="match status" value="1"/>
</dbReference>
<keyword evidence="10 11" id="KW-0539">Nucleus</keyword>
<comment type="similarity">
    <text evidence="11">Belongs to the acireductone dioxygenase (ARD) family.</text>
</comment>
<keyword evidence="7 11" id="KW-0560">Oxidoreductase</keyword>
<dbReference type="GO" id="GO:0010309">
    <property type="term" value="F:acireductone dioxygenase [iron(II)-requiring] activity"/>
    <property type="evidence" value="ECO:0007669"/>
    <property type="project" value="UniProtKB-UniRule"/>
</dbReference>
<evidence type="ECO:0000256" key="3">
    <source>
        <dbReference type="ARBA" id="ARBA00022596"/>
    </source>
</evidence>
<feature type="binding site" evidence="11">
    <location>
        <position position="87"/>
    </location>
    <ligand>
        <name>Ni(2+)</name>
        <dbReference type="ChEBI" id="CHEBI:49786"/>
        <note>for nickel-dependent acireductone dioxygenase activity</note>
    </ligand>
</feature>
<keyword evidence="6 11" id="KW-0223">Dioxygenase</keyword>
<sequence>MVRAYYYKEDDEPMTNLHDSGENVSIQELENIGIFYKSINSLENVDKIAIDRNYKNRDYITLDSKTFPGGEESLNNKLNIFFTEHLHEDEEIRYIIDGNGFFDVRNNNDKWIRILVEKNDLLILPAGIYHRFTLTNNKFVKALRLFKDEPKWIALNRIDGNTESNKYRKEYISSIIQG</sequence>
<feature type="binding site" evidence="11">
    <location>
        <position position="87"/>
    </location>
    <ligand>
        <name>Fe(2+)</name>
        <dbReference type="ChEBI" id="CHEBI:29033"/>
        <note>for iron-dependent acireductone dioxygenase activity</note>
    </ligand>
</feature>
<keyword evidence="2 11" id="KW-0963">Cytoplasm</keyword>
<dbReference type="InterPro" id="IPR027496">
    <property type="entry name" value="ARD_euk"/>
</dbReference>
<gene>
    <name evidence="11 12" type="primary">ADI1</name>
    <name evidence="12" type="ORF">C6P40_002073</name>
</gene>
<evidence type="ECO:0000313" key="13">
    <source>
        <dbReference type="Proteomes" id="UP000697127"/>
    </source>
</evidence>
<dbReference type="EMBL" id="PUHW01000233">
    <property type="protein sequence ID" value="KAG0687649.1"/>
    <property type="molecule type" value="Genomic_DNA"/>
</dbReference>
<keyword evidence="8 11" id="KW-0408">Iron</keyword>
<dbReference type="HAMAP" id="MF_03154">
    <property type="entry name" value="Salvage_MtnD_euk"/>
    <property type="match status" value="1"/>
</dbReference>
<keyword evidence="3 11" id="KW-0533">Nickel</keyword>
<dbReference type="Proteomes" id="UP000697127">
    <property type="component" value="Unassembled WGS sequence"/>
</dbReference>
<evidence type="ECO:0000256" key="6">
    <source>
        <dbReference type="ARBA" id="ARBA00022964"/>
    </source>
</evidence>
<comment type="subcellular location">
    <subcellularLocation>
        <location evidence="11">Cytoplasm</location>
    </subcellularLocation>
    <subcellularLocation>
        <location evidence="11">Nucleus</location>
    </subcellularLocation>
</comment>
<evidence type="ECO:0000256" key="1">
    <source>
        <dbReference type="ARBA" id="ARBA00000428"/>
    </source>
</evidence>
<accession>A0A9P7BFG9</accession>
<dbReference type="InterPro" id="IPR011051">
    <property type="entry name" value="RmlC_Cupin_sf"/>
</dbReference>
<comment type="cofactor">
    <cofactor evidence="11">
        <name>Fe(2+)</name>
        <dbReference type="ChEBI" id="CHEBI:29033"/>
    </cofactor>
    <cofactor evidence="11">
        <name>Ni(2+)</name>
        <dbReference type="ChEBI" id="CHEBI:49786"/>
    </cofactor>
    <text evidence="11">Binds either 1 Fe or Ni cation per monomer. Iron-binding promotes an acireductone dioxygenase reaction producing 2-keto-4-methylthiobutyrate, while nickel-binding promotes an acireductone dioxygenase reaction producing 3-(methylsulfanyl)propanoate.</text>
</comment>
<feature type="binding site" evidence="11">
    <location>
        <position position="85"/>
    </location>
    <ligand>
        <name>Ni(2+)</name>
        <dbReference type="ChEBI" id="CHEBI:49786"/>
        <note>for nickel-dependent acireductone dioxygenase activity</note>
    </ligand>
</feature>
<dbReference type="AlphaFoldDB" id="A0A9P7BFG9"/>
<dbReference type="PANTHER" id="PTHR23418:SF0">
    <property type="entry name" value="ACIREDUCTONE DIOXYGENASE"/>
    <property type="match status" value="1"/>
</dbReference>
<dbReference type="FunFam" id="2.60.120.10:FF:000099">
    <property type="entry name" value="1,2-dihydroxy-3-keto-5-methylthiopentene dioxygenase"/>
    <property type="match status" value="1"/>
</dbReference>
<comment type="catalytic activity">
    <reaction evidence="1 11">
        <text>1,2-dihydroxy-5-(methylsulfanyl)pent-1-en-3-one + O2 = 4-methylsulfanyl-2-oxobutanoate + formate + 2 H(+)</text>
        <dbReference type="Rhea" id="RHEA:24504"/>
        <dbReference type="ChEBI" id="CHEBI:15378"/>
        <dbReference type="ChEBI" id="CHEBI:15379"/>
        <dbReference type="ChEBI" id="CHEBI:15740"/>
        <dbReference type="ChEBI" id="CHEBI:16723"/>
        <dbReference type="ChEBI" id="CHEBI:49252"/>
        <dbReference type="EC" id="1.13.11.54"/>
    </reaction>
</comment>
<evidence type="ECO:0000256" key="9">
    <source>
        <dbReference type="ARBA" id="ARBA00023167"/>
    </source>
</evidence>
<dbReference type="CDD" id="cd02232">
    <property type="entry name" value="cupin_ARD"/>
    <property type="match status" value="1"/>
</dbReference>
<keyword evidence="4 11" id="KW-0028">Amino-acid biosynthesis</keyword>
<dbReference type="GO" id="GO:0010308">
    <property type="term" value="F:acireductone dioxygenase (Ni2+-requiring) activity"/>
    <property type="evidence" value="ECO:0007669"/>
    <property type="project" value="UniProtKB-UniRule"/>
</dbReference>
<comment type="function">
    <text evidence="11">Catalyzes 2 different reactions between oxygen and the acireductone 1,2-dihydroxy-3-keto-5-methylthiopentene (DHK-MTPene) depending upon the metal bound in the active site. Fe-containing acireductone dioxygenase (Fe-ARD) produces formate and 2-keto-4-methylthiobutyrate (KMTB), the alpha-ketoacid precursor of methionine in the methionine recycle pathway. Ni-containing acireductone dioxygenase (Ni-ARD) produces methylthiopropionate, carbon monoxide and formate, and does not lie on the methionine recycle pathway.</text>
</comment>
<evidence type="ECO:0000256" key="10">
    <source>
        <dbReference type="ARBA" id="ARBA00023242"/>
    </source>
</evidence>
<dbReference type="Gene3D" id="2.60.120.10">
    <property type="entry name" value="Jelly Rolls"/>
    <property type="match status" value="1"/>
</dbReference>
<evidence type="ECO:0000256" key="2">
    <source>
        <dbReference type="ARBA" id="ARBA00022490"/>
    </source>
</evidence>
<dbReference type="GO" id="GO:0005506">
    <property type="term" value="F:iron ion binding"/>
    <property type="evidence" value="ECO:0007669"/>
    <property type="project" value="UniProtKB-UniRule"/>
</dbReference>
<dbReference type="SUPFAM" id="SSF51182">
    <property type="entry name" value="RmlC-like cupins"/>
    <property type="match status" value="1"/>
</dbReference>
<evidence type="ECO:0000256" key="11">
    <source>
        <dbReference type="HAMAP-Rule" id="MF_03154"/>
    </source>
</evidence>
<dbReference type="OrthoDB" id="1867259at2759"/>
<dbReference type="GO" id="GO:0005737">
    <property type="term" value="C:cytoplasm"/>
    <property type="evidence" value="ECO:0007669"/>
    <property type="project" value="UniProtKB-SubCell"/>
</dbReference>
<evidence type="ECO:0000313" key="12">
    <source>
        <dbReference type="EMBL" id="KAG0687649.1"/>
    </source>
</evidence>
<dbReference type="EC" id="1.13.11.54" evidence="11"/>
<keyword evidence="13" id="KW-1185">Reference proteome</keyword>
<keyword evidence="9 11" id="KW-0486">Methionine biosynthesis</keyword>
<protein>
    <recommendedName>
        <fullName evidence="11">Acireductone dioxygenase</fullName>
    </recommendedName>
    <alternativeName>
        <fullName evidence="11">Acireductone dioxygenase (Fe(2+)-requiring)</fullName>
        <shortName evidence="11">ARD'</shortName>
        <shortName evidence="11">Fe-ARD</shortName>
        <ecNumber evidence="11">1.13.11.54</ecNumber>
    </alternativeName>
    <alternativeName>
        <fullName evidence="11">Acireductone dioxygenase (Ni(2+)-requiring)</fullName>
        <shortName evidence="11">ARD</shortName>
        <shortName evidence="11">Ni-ARD</shortName>
        <ecNumber evidence="11">1.13.11.53</ecNumber>
    </alternativeName>
</protein>
<proteinExistence type="inferred from homology"/>
<feature type="binding site" evidence="11">
    <location>
        <position position="130"/>
    </location>
    <ligand>
        <name>Fe(2+)</name>
        <dbReference type="ChEBI" id="CHEBI:29033"/>
        <note>for iron-dependent acireductone dioxygenase activity</note>
    </ligand>
</feature>
<feature type="binding site" evidence="11">
    <location>
        <position position="130"/>
    </location>
    <ligand>
        <name>Ni(2+)</name>
        <dbReference type="ChEBI" id="CHEBI:49786"/>
        <note>for nickel-dependent acireductone dioxygenase activity</note>
    </ligand>
</feature>
<evidence type="ECO:0000256" key="8">
    <source>
        <dbReference type="ARBA" id="ARBA00023004"/>
    </source>
</evidence>
<feature type="binding site" evidence="11">
    <location>
        <position position="91"/>
    </location>
    <ligand>
        <name>Ni(2+)</name>
        <dbReference type="ChEBI" id="CHEBI:49786"/>
        <note>for nickel-dependent acireductone dioxygenase activity</note>
    </ligand>
</feature>
<reference evidence="12" key="1">
    <citation type="submission" date="2020-11" db="EMBL/GenBank/DDBJ databases">
        <title>Kefir isolates.</title>
        <authorList>
            <person name="Marcisauskas S."/>
            <person name="Kim Y."/>
            <person name="Blasche S."/>
        </authorList>
    </citation>
    <scope>NUCLEOTIDE SEQUENCE</scope>
    <source>
        <strain evidence="12">Olga-1</strain>
    </source>
</reference>
<dbReference type="EC" id="1.13.11.53" evidence="11"/>
<comment type="pathway">
    <text evidence="11">Amino-acid biosynthesis; L-methionine biosynthesis via salvage pathway; L-methionine from S-methyl-5-thio-alpha-D-ribose 1-phosphate: step 5/6.</text>
</comment>
<feature type="binding site" evidence="11">
    <location>
        <position position="85"/>
    </location>
    <ligand>
        <name>Fe(2+)</name>
        <dbReference type="ChEBI" id="CHEBI:29033"/>
        <note>for iron-dependent acireductone dioxygenase activity</note>
    </ligand>
</feature>
<dbReference type="GO" id="GO:0019509">
    <property type="term" value="P:L-methionine salvage from methylthioadenosine"/>
    <property type="evidence" value="ECO:0007669"/>
    <property type="project" value="UniProtKB-UniRule"/>
</dbReference>
<dbReference type="GO" id="GO:0005634">
    <property type="term" value="C:nucleus"/>
    <property type="evidence" value="ECO:0007669"/>
    <property type="project" value="UniProtKB-SubCell"/>
</dbReference>
<keyword evidence="5 11" id="KW-0479">Metal-binding</keyword>
<organism evidence="12 13">
    <name type="scientific">Pichia californica</name>
    <dbReference type="NCBI Taxonomy" id="460514"/>
    <lineage>
        <taxon>Eukaryota</taxon>
        <taxon>Fungi</taxon>
        <taxon>Dikarya</taxon>
        <taxon>Ascomycota</taxon>
        <taxon>Saccharomycotina</taxon>
        <taxon>Pichiomycetes</taxon>
        <taxon>Pichiales</taxon>
        <taxon>Pichiaceae</taxon>
        <taxon>Pichia</taxon>
    </lineage>
</organism>
<comment type="catalytic activity">
    <reaction evidence="11">
        <text>1,2-dihydroxy-5-(methylsulfanyl)pent-1-en-3-one + O2 = 3-(methylsulfanyl)propanoate + CO + formate + 2 H(+)</text>
        <dbReference type="Rhea" id="RHEA:14161"/>
        <dbReference type="ChEBI" id="CHEBI:15378"/>
        <dbReference type="ChEBI" id="CHEBI:15379"/>
        <dbReference type="ChEBI" id="CHEBI:15740"/>
        <dbReference type="ChEBI" id="CHEBI:17245"/>
        <dbReference type="ChEBI" id="CHEBI:49016"/>
        <dbReference type="ChEBI" id="CHEBI:49252"/>
        <dbReference type="EC" id="1.13.11.53"/>
    </reaction>
</comment>
<evidence type="ECO:0000256" key="4">
    <source>
        <dbReference type="ARBA" id="ARBA00022605"/>
    </source>
</evidence>
<evidence type="ECO:0000256" key="5">
    <source>
        <dbReference type="ARBA" id="ARBA00022723"/>
    </source>
</evidence>
<dbReference type="GO" id="GO:0016151">
    <property type="term" value="F:nickel cation binding"/>
    <property type="evidence" value="ECO:0007669"/>
    <property type="project" value="UniProtKB-UniRule"/>
</dbReference>
<feature type="binding site" evidence="11">
    <location>
        <position position="91"/>
    </location>
    <ligand>
        <name>Fe(2+)</name>
        <dbReference type="ChEBI" id="CHEBI:29033"/>
        <note>for iron-dependent acireductone dioxygenase activity</note>
    </ligand>
</feature>
<name>A0A9P7BFG9_9ASCO</name>
<dbReference type="InterPro" id="IPR014710">
    <property type="entry name" value="RmlC-like_jellyroll"/>
</dbReference>
<comment type="caution">
    <text evidence="12">The sequence shown here is derived from an EMBL/GenBank/DDBJ whole genome shotgun (WGS) entry which is preliminary data.</text>
</comment>
<evidence type="ECO:0000256" key="7">
    <source>
        <dbReference type="ARBA" id="ARBA00023002"/>
    </source>
</evidence>
<dbReference type="PANTHER" id="PTHR23418">
    <property type="entry name" value="ACIREDUCTONE DIOXYGENASE"/>
    <property type="match status" value="1"/>
</dbReference>
<dbReference type="InterPro" id="IPR004313">
    <property type="entry name" value="ARD"/>
</dbReference>